<dbReference type="PROSITE" id="PS50846">
    <property type="entry name" value="HMA_2"/>
    <property type="match status" value="1"/>
</dbReference>
<dbReference type="InterPro" id="IPR006121">
    <property type="entry name" value="HMA_dom"/>
</dbReference>
<dbReference type="InterPro" id="IPR036163">
    <property type="entry name" value="HMA_dom_sf"/>
</dbReference>
<protein>
    <submittedName>
        <fullName evidence="3">Heavy-metal-associated domain-containing protein</fullName>
    </submittedName>
</protein>
<dbReference type="SUPFAM" id="SSF55008">
    <property type="entry name" value="HMA, heavy metal-associated domain"/>
    <property type="match status" value="1"/>
</dbReference>
<dbReference type="InterPro" id="IPR017969">
    <property type="entry name" value="Heavy-metal-associated_CS"/>
</dbReference>
<dbReference type="EMBL" id="SGBB01000022">
    <property type="protein sequence ID" value="RZD17785.1"/>
    <property type="molecule type" value="Genomic_DNA"/>
</dbReference>
<dbReference type="Proteomes" id="UP000319296">
    <property type="component" value="Unassembled WGS sequence"/>
</dbReference>
<sequence length="68" mass="7462">MKNEKINVYGMSCEHCVKTVAKSILALKGVISAEVSLKDKNATVVYDENLVNLSDIKKAVKESGYDID</sequence>
<name>A0A519BKJ1_9DELT</name>
<feature type="domain" description="HMA" evidence="2">
    <location>
        <begin position="2"/>
        <end position="68"/>
    </location>
</feature>
<evidence type="ECO:0000313" key="3">
    <source>
        <dbReference type="EMBL" id="RZD17785.1"/>
    </source>
</evidence>
<evidence type="ECO:0000256" key="1">
    <source>
        <dbReference type="ARBA" id="ARBA00022723"/>
    </source>
</evidence>
<dbReference type="FunFam" id="3.30.70.100:FF:000001">
    <property type="entry name" value="ATPase copper transporting beta"/>
    <property type="match status" value="1"/>
</dbReference>
<gene>
    <name evidence="3" type="ORF">EVG15_09310</name>
</gene>
<dbReference type="PANTHER" id="PTHR46594">
    <property type="entry name" value="P-TYPE CATION-TRANSPORTING ATPASE"/>
    <property type="match status" value="1"/>
</dbReference>
<dbReference type="AlphaFoldDB" id="A0A519BKJ1"/>
<accession>A0A519BKJ1</accession>
<evidence type="ECO:0000259" key="2">
    <source>
        <dbReference type="PROSITE" id="PS50846"/>
    </source>
</evidence>
<comment type="caution">
    <text evidence="3">The sequence shown here is derived from an EMBL/GenBank/DDBJ whole genome shotgun (WGS) entry which is preliminary data.</text>
</comment>
<dbReference type="Pfam" id="PF00403">
    <property type="entry name" value="HMA"/>
    <property type="match status" value="1"/>
</dbReference>
<dbReference type="Gene3D" id="3.30.70.100">
    <property type="match status" value="1"/>
</dbReference>
<dbReference type="PROSITE" id="PS01047">
    <property type="entry name" value="HMA_1"/>
    <property type="match status" value="1"/>
</dbReference>
<dbReference type="CDD" id="cd00371">
    <property type="entry name" value="HMA"/>
    <property type="match status" value="1"/>
</dbReference>
<proteinExistence type="predicted"/>
<evidence type="ECO:0000313" key="4">
    <source>
        <dbReference type="Proteomes" id="UP000319296"/>
    </source>
</evidence>
<organism evidence="3 4">
    <name type="scientific">Candidatus Acididesulfobacter diazotrophicus</name>
    <dbReference type="NCBI Taxonomy" id="2597226"/>
    <lineage>
        <taxon>Bacteria</taxon>
        <taxon>Deltaproteobacteria</taxon>
        <taxon>Candidatus Acidulodesulfobacterales</taxon>
        <taxon>Candidatus Acididesulfobacter</taxon>
    </lineage>
</organism>
<dbReference type="GO" id="GO:0046872">
    <property type="term" value="F:metal ion binding"/>
    <property type="evidence" value="ECO:0007669"/>
    <property type="project" value="UniProtKB-KW"/>
</dbReference>
<reference evidence="3 4" key="1">
    <citation type="journal article" date="2019" name="ISME J.">
        <title>Insights into ecological role of a new deltaproteobacterial order Candidatus Acidulodesulfobacterales by metagenomics and metatranscriptomics.</title>
        <authorList>
            <person name="Tan S."/>
            <person name="Liu J."/>
            <person name="Fang Y."/>
            <person name="Hedlund B.P."/>
            <person name="Lian Z.H."/>
            <person name="Huang L.Y."/>
            <person name="Li J.T."/>
            <person name="Huang L.N."/>
            <person name="Li W.J."/>
            <person name="Jiang H.C."/>
            <person name="Dong H.L."/>
            <person name="Shu W.S."/>
        </authorList>
    </citation>
    <scope>NUCLEOTIDE SEQUENCE [LARGE SCALE GENOMIC DNA]</scope>
    <source>
        <strain evidence="3">AP1</strain>
    </source>
</reference>
<dbReference type="PANTHER" id="PTHR46594:SF4">
    <property type="entry name" value="P-TYPE CATION-TRANSPORTING ATPASE"/>
    <property type="match status" value="1"/>
</dbReference>
<keyword evidence="1" id="KW-0479">Metal-binding</keyword>